<dbReference type="InterPro" id="IPR011330">
    <property type="entry name" value="Glyco_hydro/deAcase_b/a-brl"/>
</dbReference>
<evidence type="ECO:0000259" key="2">
    <source>
        <dbReference type="PROSITE" id="PS51677"/>
    </source>
</evidence>
<dbReference type="SUPFAM" id="SSF88713">
    <property type="entry name" value="Glycoside hydrolase/deacetylase"/>
    <property type="match status" value="1"/>
</dbReference>
<keyword evidence="1" id="KW-1133">Transmembrane helix</keyword>
<name>A0A4R3MM30_9BACI</name>
<dbReference type="InterPro" id="IPR050248">
    <property type="entry name" value="Polysacc_deacetylase_ArnD"/>
</dbReference>
<accession>A0A4R3MM30</accession>
<dbReference type="GO" id="GO:0016810">
    <property type="term" value="F:hydrolase activity, acting on carbon-nitrogen (but not peptide) bonds"/>
    <property type="evidence" value="ECO:0007669"/>
    <property type="project" value="InterPro"/>
</dbReference>
<dbReference type="Proteomes" id="UP000294650">
    <property type="component" value="Unassembled WGS sequence"/>
</dbReference>
<dbReference type="PANTHER" id="PTHR10587">
    <property type="entry name" value="GLYCOSYL TRANSFERASE-RELATED"/>
    <property type="match status" value="1"/>
</dbReference>
<dbReference type="GO" id="GO:0016020">
    <property type="term" value="C:membrane"/>
    <property type="evidence" value="ECO:0007669"/>
    <property type="project" value="TreeGrafter"/>
</dbReference>
<keyword evidence="1" id="KW-0812">Transmembrane</keyword>
<evidence type="ECO:0000256" key="1">
    <source>
        <dbReference type="SAM" id="Phobius"/>
    </source>
</evidence>
<dbReference type="PROSITE" id="PS51677">
    <property type="entry name" value="NODB"/>
    <property type="match status" value="1"/>
</dbReference>
<protein>
    <submittedName>
        <fullName evidence="3">Polysaccharide deacetylase family sporulation protein PdaB</fullName>
    </submittedName>
</protein>
<dbReference type="PANTHER" id="PTHR10587:SF128">
    <property type="entry name" value="POLYSACCHARIDE DEACETYLASE PDAB-RELATED"/>
    <property type="match status" value="1"/>
</dbReference>
<dbReference type="InterPro" id="IPR002509">
    <property type="entry name" value="NODB_dom"/>
</dbReference>
<feature type="domain" description="NodB homology" evidence="2">
    <location>
        <begin position="57"/>
        <end position="235"/>
    </location>
</feature>
<gene>
    <name evidence="3" type="ORF">EDD68_13713</name>
</gene>
<dbReference type="OrthoDB" id="9806342at2"/>
<feature type="transmembrane region" description="Helical" evidence="1">
    <location>
        <begin position="12"/>
        <end position="31"/>
    </location>
</feature>
<organism evidence="3 4">
    <name type="scientific">Melghiribacillus thermohalophilus</name>
    <dbReference type="NCBI Taxonomy" id="1324956"/>
    <lineage>
        <taxon>Bacteria</taxon>
        <taxon>Bacillati</taxon>
        <taxon>Bacillota</taxon>
        <taxon>Bacilli</taxon>
        <taxon>Bacillales</taxon>
        <taxon>Bacillaceae</taxon>
        <taxon>Melghiribacillus</taxon>
    </lineage>
</organism>
<evidence type="ECO:0000313" key="3">
    <source>
        <dbReference type="EMBL" id="TCT15295.1"/>
    </source>
</evidence>
<keyword evidence="1" id="KW-0472">Membrane</keyword>
<reference evidence="3 4" key="1">
    <citation type="submission" date="2019-03" db="EMBL/GenBank/DDBJ databases">
        <title>Genomic Encyclopedia of Type Strains, Phase IV (KMG-IV): sequencing the most valuable type-strain genomes for metagenomic binning, comparative biology and taxonomic classification.</title>
        <authorList>
            <person name="Goeker M."/>
        </authorList>
    </citation>
    <scope>NUCLEOTIDE SEQUENCE [LARGE SCALE GENOMIC DNA]</scope>
    <source>
        <strain evidence="3 4">DSM 25894</strain>
    </source>
</reference>
<dbReference type="Gene3D" id="3.20.20.370">
    <property type="entry name" value="Glycoside hydrolase/deacetylase"/>
    <property type="match status" value="1"/>
</dbReference>
<evidence type="ECO:0000313" key="4">
    <source>
        <dbReference type="Proteomes" id="UP000294650"/>
    </source>
</evidence>
<dbReference type="NCBIfam" id="TIGR02764">
    <property type="entry name" value="spore_ybaN_pdaB"/>
    <property type="match status" value="1"/>
</dbReference>
<dbReference type="GO" id="GO:0005975">
    <property type="term" value="P:carbohydrate metabolic process"/>
    <property type="evidence" value="ECO:0007669"/>
    <property type="project" value="InterPro"/>
</dbReference>
<sequence>MNVFFVFKFKQWKKWFMIIVLALFTAIFIWVETKSSFSVFSSRDDPGALLKNSKSEKQLALTFNISWGQEKIYDILDVLKKNDVQATFFVSGEWAVRHPDILEEINEGNHEIGSLGYEYKSYVKQELSEVRKDLQNARNTFSKLGYNTQWLRPPSGHFNEEVLKAAENMGYKVVHWSIHPEDWKNPGTEKIVKRVLEETSGGDIILMHASDAVKQTDKALTKILPALKKKGLEFVTISELVSSGKAESEPVK</sequence>
<dbReference type="EMBL" id="SMAN01000037">
    <property type="protein sequence ID" value="TCT15295.1"/>
    <property type="molecule type" value="Genomic_DNA"/>
</dbReference>
<keyword evidence="4" id="KW-1185">Reference proteome</keyword>
<dbReference type="RefSeq" id="WP_132373267.1">
    <property type="nucleotide sequence ID" value="NZ_SMAN01000037.1"/>
</dbReference>
<proteinExistence type="predicted"/>
<dbReference type="InterPro" id="IPR014132">
    <property type="entry name" value="PdaB-like"/>
</dbReference>
<dbReference type="AlphaFoldDB" id="A0A4R3MM30"/>
<dbReference type="Pfam" id="PF01522">
    <property type="entry name" value="Polysacc_deac_1"/>
    <property type="match status" value="1"/>
</dbReference>
<comment type="caution">
    <text evidence="3">The sequence shown here is derived from an EMBL/GenBank/DDBJ whole genome shotgun (WGS) entry which is preliminary data.</text>
</comment>